<reference evidence="1 2" key="1">
    <citation type="submission" date="2024-02" db="EMBL/GenBank/DDBJ databases">
        <authorList>
            <person name="Chen Y."/>
            <person name="Shah S."/>
            <person name="Dougan E. K."/>
            <person name="Thang M."/>
            <person name="Chan C."/>
        </authorList>
    </citation>
    <scope>NUCLEOTIDE SEQUENCE [LARGE SCALE GENOMIC DNA]</scope>
</reference>
<evidence type="ECO:0000313" key="2">
    <source>
        <dbReference type="Proteomes" id="UP001642464"/>
    </source>
</evidence>
<dbReference type="InterPro" id="IPR036956">
    <property type="entry name" value="Impact_N_sf"/>
</dbReference>
<protein>
    <submittedName>
        <fullName evidence="1">Uncharacterized protein</fullName>
    </submittedName>
</protein>
<organism evidence="1 2">
    <name type="scientific">Durusdinium trenchii</name>
    <dbReference type="NCBI Taxonomy" id="1381693"/>
    <lineage>
        <taxon>Eukaryota</taxon>
        <taxon>Sar</taxon>
        <taxon>Alveolata</taxon>
        <taxon>Dinophyceae</taxon>
        <taxon>Suessiales</taxon>
        <taxon>Symbiodiniaceae</taxon>
        <taxon>Durusdinium</taxon>
    </lineage>
</organism>
<dbReference type="EMBL" id="CAXAMM010014336">
    <property type="protein sequence ID" value="CAK9033498.1"/>
    <property type="molecule type" value="Genomic_DNA"/>
</dbReference>
<keyword evidence="2" id="KW-1185">Reference proteome</keyword>
<comment type="caution">
    <text evidence="1">The sequence shown here is derived from an EMBL/GenBank/DDBJ whole genome shotgun (WGS) entry which is preliminary data.</text>
</comment>
<evidence type="ECO:0000313" key="1">
    <source>
        <dbReference type="EMBL" id="CAK9033498.1"/>
    </source>
</evidence>
<sequence>MAEAPTSDDRSALQSLTSGLRREVRGGSLQAHVCAITSVADVAQVTEACQAGTWPSFEQAASCSYAYRLLEEPAPGEASGLREGLEDGLDEGCGEKILGVLRRSSVQGLLLLVTRWQDHGRTLGLELYGLELYGLVVERCKDLLTNLKLAVSSEVPRPLRSRQERRSQTFDFSFLPSLPEPRVATKYGPNHFLYDTPMNKPRSLRSLLSGGDVQMWMANDEALRHLEERELCALRSLRQPDARIEKVLHAVALIRGECPANLSADPAARWGSLLQVLRSPTLRTELMLFDARSIPLETARSASALLQGMQANDVRRAAPGAGALFEWALGVVRLREQRGFEPADHQIVPLKPKEADLSPLPKLASSSSRFRLSMKNGPRRCRIAGFDRSRSAALMGMTLL</sequence>
<dbReference type="Proteomes" id="UP001642464">
    <property type="component" value="Unassembled WGS sequence"/>
</dbReference>
<name>A0ABP0L4L3_9DINO</name>
<dbReference type="Gene3D" id="3.30.230.30">
    <property type="entry name" value="Impact, N-terminal domain"/>
    <property type="match status" value="1"/>
</dbReference>
<proteinExistence type="predicted"/>
<accession>A0ABP0L4L3</accession>
<gene>
    <name evidence="1" type="ORF">SCF082_LOCUS20514</name>
</gene>
<dbReference type="Gene3D" id="1.20.920.60">
    <property type="match status" value="1"/>
</dbReference>